<keyword evidence="2" id="KW-1185">Reference proteome</keyword>
<dbReference type="AlphaFoldDB" id="A0A7T6Z2C3"/>
<sequence length="109" mass="11996">MANNEQSASLRLMNQLADLNTSLIELRLSRGGNANMTTSWITNKFRDSEPSTLRELLSTMIGEQLQVTTPFGDVSGTLISVQDDYIVMVDDTGAQALVRIDAIEFVSEL</sequence>
<protein>
    <submittedName>
        <fullName evidence="1">DUF2642 domain-containing protein</fullName>
    </submittedName>
</protein>
<proteinExistence type="predicted"/>
<dbReference type="EMBL" id="CP054705">
    <property type="protein sequence ID" value="QQK75705.1"/>
    <property type="molecule type" value="Genomic_DNA"/>
</dbReference>
<dbReference type="RefSeq" id="WP_200128339.1">
    <property type="nucleotide sequence ID" value="NZ_CP054705.1"/>
</dbReference>
<dbReference type="InterPro" id="IPR020139">
    <property type="entry name" value="DUF2642"/>
</dbReference>
<name>A0A7T6Z2C3_9BACI</name>
<reference evidence="1 2" key="1">
    <citation type="submission" date="2020-06" db="EMBL/GenBank/DDBJ databases">
        <title>Genomic analysis of Salicibibacter sp. NKC5-3.</title>
        <authorList>
            <person name="Oh Y.J."/>
        </authorList>
    </citation>
    <scope>NUCLEOTIDE SEQUENCE [LARGE SCALE GENOMIC DNA]</scope>
    <source>
        <strain evidence="1 2">NKC5-3</strain>
    </source>
</reference>
<evidence type="ECO:0000313" key="2">
    <source>
        <dbReference type="Proteomes" id="UP000595823"/>
    </source>
</evidence>
<dbReference type="Pfam" id="PF10842">
    <property type="entry name" value="DUF2642"/>
    <property type="match status" value="1"/>
</dbReference>
<dbReference type="KEGG" id="scia:HUG15_09100"/>
<dbReference type="Proteomes" id="UP000595823">
    <property type="component" value="Chromosome"/>
</dbReference>
<evidence type="ECO:0000313" key="1">
    <source>
        <dbReference type="EMBL" id="QQK75705.1"/>
    </source>
</evidence>
<organism evidence="1 2">
    <name type="scientific">Salicibibacter cibarius</name>
    <dbReference type="NCBI Taxonomy" id="2743000"/>
    <lineage>
        <taxon>Bacteria</taxon>
        <taxon>Bacillati</taxon>
        <taxon>Bacillota</taxon>
        <taxon>Bacilli</taxon>
        <taxon>Bacillales</taxon>
        <taxon>Bacillaceae</taxon>
        <taxon>Salicibibacter</taxon>
    </lineage>
</organism>
<gene>
    <name evidence="1" type="ORF">HUG15_09100</name>
</gene>
<accession>A0A7T6Z2C3</accession>